<keyword evidence="10" id="KW-0496">Mitochondrion</keyword>
<feature type="domain" description="Helicase ATP-binding" evidence="13">
    <location>
        <begin position="223"/>
        <end position="340"/>
    </location>
</feature>
<dbReference type="Pfam" id="PF22527">
    <property type="entry name" value="DEXQc_Suv3"/>
    <property type="match status" value="1"/>
</dbReference>
<evidence type="ECO:0000256" key="8">
    <source>
        <dbReference type="ARBA" id="ARBA00022840"/>
    </source>
</evidence>
<feature type="compositionally biased region" description="Basic and acidic residues" evidence="12">
    <location>
        <begin position="733"/>
        <end position="744"/>
    </location>
</feature>
<comment type="catalytic activity">
    <reaction evidence="11">
        <text>ATP + H2O = ADP + phosphate + H(+)</text>
        <dbReference type="Rhea" id="RHEA:13065"/>
        <dbReference type="ChEBI" id="CHEBI:15377"/>
        <dbReference type="ChEBI" id="CHEBI:15378"/>
        <dbReference type="ChEBI" id="CHEBI:30616"/>
        <dbReference type="ChEBI" id="CHEBI:43474"/>
        <dbReference type="ChEBI" id="CHEBI:456216"/>
        <dbReference type="EC" id="3.6.4.13"/>
    </reaction>
</comment>
<keyword evidence="9" id="KW-0809">Transit peptide</keyword>
<comment type="caution">
    <text evidence="15">The sequence shown here is derived from an EMBL/GenBank/DDBJ whole genome shotgun (WGS) entry which is preliminary data.</text>
</comment>
<reference evidence="15" key="1">
    <citation type="submission" date="2021-06" db="EMBL/GenBank/DDBJ databases">
        <authorList>
            <person name="Kallberg Y."/>
            <person name="Tangrot J."/>
            <person name="Rosling A."/>
        </authorList>
    </citation>
    <scope>NUCLEOTIDE SEQUENCE</scope>
    <source>
        <strain evidence="15">BR232B</strain>
    </source>
</reference>
<dbReference type="Gene3D" id="1.20.272.40">
    <property type="match status" value="1"/>
</dbReference>
<dbReference type="Pfam" id="PF00271">
    <property type="entry name" value="Helicase_C"/>
    <property type="match status" value="1"/>
</dbReference>
<gene>
    <name evidence="15" type="ORF">PBRASI_LOCUS3137</name>
</gene>
<dbReference type="InterPro" id="IPR022192">
    <property type="entry name" value="SUV3_C"/>
</dbReference>
<dbReference type="InterPro" id="IPR014001">
    <property type="entry name" value="Helicase_ATP-bd"/>
</dbReference>
<dbReference type="OrthoDB" id="6692397at2759"/>
<keyword evidence="6" id="KW-0378">Hydrolase</keyword>
<dbReference type="Pfam" id="PF18147">
    <property type="entry name" value="Suv3_C_1"/>
    <property type="match status" value="1"/>
</dbReference>
<dbReference type="CDD" id="cd18805">
    <property type="entry name" value="SF2_C_suv3"/>
    <property type="match status" value="1"/>
</dbReference>
<dbReference type="Pfam" id="PF12513">
    <property type="entry name" value="SUV3_C"/>
    <property type="match status" value="1"/>
</dbReference>
<comment type="cofactor">
    <cofactor evidence="2">
        <name>Mg(2+)</name>
        <dbReference type="ChEBI" id="CHEBI:18420"/>
    </cofactor>
</comment>
<sequence>MWTKFNKHSSFFHWHKSLISRNPSIQYHTASIERTLDRSRLLSKRVPSNRIASIDPSTTRHFSTSAIFYRAQTYSNRESGYADRRARNLQYPEELSPLQTLARLHRKEWDDSMLKEHLAQFQRNGNIRKQCGEVGIPPSVFKLAVQDFVKAVENGDLPKCGNEVLENAYEESGVVRVRKLLLSSFLEYAQLNMSKYMSEEQIQTFSSLRQISDLRFPADWYAKARQMNRKVILHVGPTNSGKTYNALRRLESAENGIYCGPLRLLAHEIYERMNAKGIPCNLVTGEERREISGQVRLVSSTVEMANMKKTLDVAVIDEIQMIGDPERGWAWTQALLGLQAHEIHLCGDPSVIPLVKELCENVNDELEIKEYKRLSPLITSNKSLYNEFRHIRPGDAVVTFSRYQIFAVKRMIEKATGLQCAVVYGGLPPETRSQQAKLFNDPNSGYDVIVASDAIGMGLNLNVKRIVFETVKKFDGKSHRYLTPSQIKQIAGRAGRFGTAHEVGEVTAMEDGDLRYVTKALNAAVTHIDVAGLQPNAEMVELFAHQLSENVSFSQLLQKFEDLAQVDGQYFLCNFRDLKIIADQIQPVEMSIADRYAFVTSPVNTSDVLVMAYLTKFAQMYGKKEPCHLESLVRLPEQAPTTPEVLKELESAHRVIMLYLWLSYRFPDVFVSVENAIETKARCESLIHESLQTIQFSRKRTKFSRSKTRHMEDIALQSSSDYGNAKRKGFNGAERRERRRRNDDQQLYTA</sequence>
<name>A0A9N8ZZ96_9GLOM</name>
<dbReference type="CDD" id="cd17913">
    <property type="entry name" value="DEXQc_Suv3"/>
    <property type="match status" value="1"/>
</dbReference>
<comment type="cofactor">
    <cofactor evidence="1">
        <name>Mn(2+)</name>
        <dbReference type="ChEBI" id="CHEBI:29035"/>
    </cofactor>
</comment>
<evidence type="ECO:0000256" key="3">
    <source>
        <dbReference type="ARBA" id="ARBA00004305"/>
    </source>
</evidence>
<evidence type="ECO:0000256" key="11">
    <source>
        <dbReference type="ARBA" id="ARBA00047984"/>
    </source>
</evidence>
<dbReference type="InterPro" id="IPR001650">
    <property type="entry name" value="Helicase_C-like"/>
</dbReference>
<dbReference type="EC" id="3.6.4.13" evidence="4"/>
<dbReference type="AlphaFoldDB" id="A0A9N8ZZ96"/>
<comment type="subcellular location">
    <subcellularLocation>
        <location evidence="3">Mitochondrion matrix</location>
    </subcellularLocation>
</comment>
<keyword evidence="5" id="KW-0547">Nucleotide-binding</keyword>
<evidence type="ECO:0000256" key="1">
    <source>
        <dbReference type="ARBA" id="ARBA00001936"/>
    </source>
</evidence>
<keyword evidence="7" id="KW-0347">Helicase</keyword>
<dbReference type="EMBL" id="CAJVPI010000273">
    <property type="protein sequence ID" value="CAG8511518.1"/>
    <property type="molecule type" value="Genomic_DNA"/>
</dbReference>
<dbReference type="Proteomes" id="UP000789739">
    <property type="component" value="Unassembled WGS sequence"/>
</dbReference>
<evidence type="ECO:0000256" key="12">
    <source>
        <dbReference type="SAM" id="MobiDB-lite"/>
    </source>
</evidence>
<keyword evidence="16" id="KW-1185">Reference proteome</keyword>
<evidence type="ECO:0000259" key="13">
    <source>
        <dbReference type="PROSITE" id="PS51192"/>
    </source>
</evidence>
<dbReference type="PROSITE" id="PS51194">
    <property type="entry name" value="HELICASE_CTER"/>
    <property type="match status" value="1"/>
</dbReference>
<proteinExistence type="predicted"/>
<accession>A0A9N8ZZ96</accession>
<organism evidence="15 16">
    <name type="scientific">Paraglomus brasilianum</name>
    <dbReference type="NCBI Taxonomy" id="144538"/>
    <lineage>
        <taxon>Eukaryota</taxon>
        <taxon>Fungi</taxon>
        <taxon>Fungi incertae sedis</taxon>
        <taxon>Mucoromycota</taxon>
        <taxon>Glomeromycotina</taxon>
        <taxon>Glomeromycetes</taxon>
        <taxon>Paraglomerales</taxon>
        <taxon>Paraglomeraceae</taxon>
        <taxon>Paraglomus</taxon>
    </lineage>
</organism>
<evidence type="ECO:0000256" key="4">
    <source>
        <dbReference type="ARBA" id="ARBA00012552"/>
    </source>
</evidence>
<dbReference type="InterPro" id="IPR027417">
    <property type="entry name" value="P-loop_NTPase"/>
</dbReference>
<dbReference type="GO" id="GO:0003724">
    <property type="term" value="F:RNA helicase activity"/>
    <property type="evidence" value="ECO:0007669"/>
    <property type="project" value="UniProtKB-EC"/>
</dbReference>
<dbReference type="Gene3D" id="3.40.50.300">
    <property type="entry name" value="P-loop containing nucleotide triphosphate hydrolases"/>
    <property type="match status" value="2"/>
</dbReference>
<evidence type="ECO:0000313" key="15">
    <source>
        <dbReference type="EMBL" id="CAG8511518.1"/>
    </source>
</evidence>
<evidence type="ECO:0000256" key="2">
    <source>
        <dbReference type="ARBA" id="ARBA00001946"/>
    </source>
</evidence>
<evidence type="ECO:0000313" key="16">
    <source>
        <dbReference type="Proteomes" id="UP000789739"/>
    </source>
</evidence>
<dbReference type="GO" id="GO:0005524">
    <property type="term" value="F:ATP binding"/>
    <property type="evidence" value="ECO:0007669"/>
    <property type="project" value="UniProtKB-KW"/>
</dbReference>
<dbReference type="PROSITE" id="PS51192">
    <property type="entry name" value="HELICASE_ATP_BIND_1"/>
    <property type="match status" value="1"/>
</dbReference>
<keyword evidence="8" id="KW-0067">ATP-binding</keyword>
<evidence type="ECO:0000256" key="10">
    <source>
        <dbReference type="ARBA" id="ARBA00023128"/>
    </source>
</evidence>
<evidence type="ECO:0000259" key="14">
    <source>
        <dbReference type="PROSITE" id="PS51194"/>
    </source>
</evidence>
<dbReference type="GO" id="GO:0045025">
    <property type="term" value="C:mitochondrial degradosome"/>
    <property type="evidence" value="ECO:0007669"/>
    <property type="project" value="TreeGrafter"/>
</dbReference>
<evidence type="ECO:0000256" key="6">
    <source>
        <dbReference type="ARBA" id="ARBA00022801"/>
    </source>
</evidence>
<protein>
    <recommendedName>
        <fullName evidence="4">RNA helicase</fullName>
        <ecNumber evidence="4">3.6.4.13</ecNumber>
    </recommendedName>
</protein>
<dbReference type="GO" id="GO:0016787">
    <property type="term" value="F:hydrolase activity"/>
    <property type="evidence" value="ECO:0007669"/>
    <property type="project" value="UniProtKB-KW"/>
</dbReference>
<dbReference type="InterPro" id="IPR041082">
    <property type="entry name" value="Suv3_C_1"/>
</dbReference>
<evidence type="ECO:0000256" key="7">
    <source>
        <dbReference type="ARBA" id="ARBA00022806"/>
    </source>
</evidence>
<dbReference type="InterPro" id="IPR055206">
    <property type="entry name" value="DEXQc_SUV3"/>
</dbReference>
<dbReference type="PANTHER" id="PTHR12131:SF1">
    <property type="entry name" value="ATP-DEPENDENT RNA HELICASE SUPV3L1, MITOCHONDRIAL-RELATED"/>
    <property type="match status" value="1"/>
</dbReference>
<dbReference type="FunFam" id="3.40.50.300:FF:000957">
    <property type="entry name" value="ATP-dependent RNA helicase SUV3L, mitochondrial"/>
    <property type="match status" value="1"/>
</dbReference>
<evidence type="ECO:0000256" key="5">
    <source>
        <dbReference type="ARBA" id="ARBA00022741"/>
    </source>
</evidence>
<dbReference type="PANTHER" id="PTHR12131">
    <property type="entry name" value="ATP-DEPENDENT RNA AND DNA HELICASE"/>
    <property type="match status" value="1"/>
</dbReference>
<dbReference type="InterPro" id="IPR050699">
    <property type="entry name" value="RNA-DNA_Helicase"/>
</dbReference>
<dbReference type="SMART" id="SM00490">
    <property type="entry name" value="HELICc"/>
    <property type="match status" value="1"/>
</dbReference>
<dbReference type="SMART" id="SM00487">
    <property type="entry name" value="DEXDc"/>
    <property type="match status" value="1"/>
</dbReference>
<dbReference type="SUPFAM" id="SSF52540">
    <property type="entry name" value="P-loop containing nucleoside triphosphate hydrolases"/>
    <property type="match status" value="1"/>
</dbReference>
<dbReference type="FunFam" id="3.40.50.300:FF:000269">
    <property type="entry name" value="ATP-dependent RNA helicase SUPV3L1, mitochondrial"/>
    <property type="match status" value="1"/>
</dbReference>
<dbReference type="InterPro" id="IPR044774">
    <property type="entry name" value="Suv3_DEXQc"/>
</dbReference>
<dbReference type="Gene3D" id="1.20.58.1080">
    <property type="match status" value="1"/>
</dbReference>
<dbReference type="GO" id="GO:0005759">
    <property type="term" value="C:mitochondrial matrix"/>
    <property type="evidence" value="ECO:0007669"/>
    <property type="project" value="UniProtKB-SubCell"/>
</dbReference>
<evidence type="ECO:0000256" key="9">
    <source>
        <dbReference type="ARBA" id="ARBA00022946"/>
    </source>
</evidence>
<feature type="domain" description="Helicase C-terminal" evidence="14">
    <location>
        <begin position="383"/>
        <end position="541"/>
    </location>
</feature>
<dbReference type="GO" id="GO:0000965">
    <property type="term" value="P:mitochondrial RNA 3'-end processing"/>
    <property type="evidence" value="ECO:0007669"/>
    <property type="project" value="TreeGrafter"/>
</dbReference>
<feature type="region of interest" description="Disordered" evidence="12">
    <location>
        <begin position="705"/>
        <end position="750"/>
    </location>
</feature>